<evidence type="ECO:0000313" key="2">
    <source>
        <dbReference type="Proteomes" id="UP000603865"/>
    </source>
</evidence>
<sequence>MFFRRPAKNPNVKDENNGVYRVRVKTSRHGDVVELRFTRAAHIGIDDDGNYVYRKPILSSQNLDKGEVMVQFDKRYNVLKTEAEGATFIPVAEWEE</sequence>
<comment type="caution">
    <text evidence="1">The sequence shown here is derived from an EMBL/GenBank/DDBJ whole genome shotgun (WGS) entry which is preliminary data.</text>
</comment>
<dbReference type="AlphaFoldDB" id="A0A918CKJ1"/>
<dbReference type="Proteomes" id="UP000603865">
    <property type="component" value="Unassembled WGS sequence"/>
</dbReference>
<organism evidence="1 2">
    <name type="scientific">Deinococcus ruber</name>
    <dbReference type="NCBI Taxonomy" id="1848197"/>
    <lineage>
        <taxon>Bacteria</taxon>
        <taxon>Thermotogati</taxon>
        <taxon>Deinococcota</taxon>
        <taxon>Deinococci</taxon>
        <taxon>Deinococcales</taxon>
        <taxon>Deinococcaceae</taxon>
        <taxon>Deinococcus</taxon>
    </lineage>
</organism>
<proteinExistence type="predicted"/>
<reference evidence="1" key="2">
    <citation type="submission" date="2020-09" db="EMBL/GenBank/DDBJ databases">
        <authorList>
            <person name="Sun Q."/>
            <person name="Ohkuma M."/>
        </authorList>
    </citation>
    <scope>NUCLEOTIDE SEQUENCE</scope>
    <source>
        <strain evidence="1">JCM 31311</strain>
    </source>
</reference>
<gene>
    <name evidence="1" type="ORF">GCM10008957_44070</name>
</gene>
<evidence type="ECO:0000313" key="1">
    <source>
        <dbReference type="EMBL" id="GGR27982.1"/>
    </source>
</evidence>
<name>A0A918CKJ1_9DEIO</name>
<accession>A0A918CKJ1</accession>
<dbReference type="RefSeq" id="WP_189092668.1">
    <property type="nucleotide sequence ID" value="NZ_BMQL01000042.1"/>
</dbReference>
<protein>
    <submittedName>
        <fullName evidence="1">Uncharacterized protein</fullName>
    </submittedName>
</protein>
<dbReference type="EMBL" id="BMQL01000042">
    <property type="protein sequence ID" value="GGR27982.1"/>
    <property type="molecule type" value="Genomic_DNA"/>
</dbReference>
<keyword evidence="2" id="KW-1185">Reference proteome</keyword>
<reference evidence="1" key="1">
    <citation type="journal article" date="2014" name="Int. J. Syst. Evol. Microbiol.">
        <title>Complete genome sequence of Corynebacterium casei LMG S-19264T (=DSM 44701T), isolated from a smear-ripened cheese.</title>
        <authorList>
            <consortium name="US DOE Joint Genome Institute (JGI-PGF)"/>
            <person name="Walter F."/>
            <person name="Albersmeier A."/>
            <person name="Kalinowski J."/>
            <person name="Ruckert C."/>
        </authorList>
    </citation>
    <scope>NUCLEOTIDE SEQUENCE</scope>
    <source>
        <strain evidence="1">JCM 31311</strain>
    </source>
</reference>